<evidence type="ECO:0000313" key="5">
    <source>
        <dbReference type="EMBL" id="KAK2554645.1"/>
    </source>
</evidence>
<feature type="compositionally biased region" description="Acidic residues" evidence="3">
    <location>
        <begin position="76"/>
        <end position="88"/>
    </location>
</feature>
<feature type="region of interest" description="Disordered" evidence="3">
    <location>
        <begin position="430"/>
        <end position="507"/>
    </location>
</feature>
<feature type="compositionally biased region" description="Polar residues" evidence="3">
    <location>
        <begin position="55"/>
        <end position="70"/>
    </location>
</feature>
<dbReference type="Gene3D" id="2.30.29.30">
    <property type="entry name" value="Pleckstrin-homology domain (PH domain)/Phosphotyrosine-binding domain (PTB)"/>
    <property type="match status" value="1"/>
</dbReference>
<sequence>MAENVSPAITNESEDSLGSSGPVQILAPPKFMLRQDTSRSGMVTNSVSDGELEKSSSGTVELHFSGNSQKRPLELEEKDEDDNSEPEEATCLSPVKKAPKIDVKFLEESAEIKPQKLIFKPSILSDVAKNLATSSSKIDRNATTSPIPKTFGISSSESSVAQESTDSSQRSHESAPGQNVEGIIGASSKNYFQQFLSCGKESTAKPSSGSFVFGQNMGDRVTFSLENSSQESSASDTAEEKPAANNSGSWSPHTGDEPRSLAEVAHSYAETPAPSSPTHEKPHRSLAEAAMEYQEHMSPPQAQPARVTVVTGEEEERNVLQSNCRLFLFDTVLHSWREKGRGVLRLNDMCQSMTEGIFQSRLVMRTQGSLRVVLNTKLWPSMTLEKGNEKSLRITAMDSENNIKIYLIMAAPNDIERLWTAIDRRIQALKRGQDKSSEGKSTADHDHNADDEESKPEQDDEFKGTEVEDDDDSVKDRCEVPDQADANYSCSTGEGRGDETTAGGGDH</sequence>
<dbReference type="CDD" id="cd13180">
    <property type="entry name" value="RanBD_RanBP3"/>
    <property type="match status" value="1"/>
</dbReference>
<feature type="region of interest" description="Disordered" evidence="3">
    <location>
        <begin position="134"/>
        <end position="182"/>
    </location>
</feature>
<dbReference type="PANTHER" id="PTHR23138">
    <property type="entry name" value="RAN BINDING PROTEIN"/>
    <property type="match status" value="1"/>
</dbReference>
<dbReference type="PROSITE" id="PS50196">
    <property type="entry name" value="RANBD1"/>
    <property type="match status" value="1"/>
</dbReference>
<organism evidence="5 6">
    <name type="scientific">Acropora cervicornis</name>
    <name type="common">Staghorn coral</name>
    <dbReference type="NCBI Taxonomy" id="6130"/>
    <lineage>
        <taxon>Eukaryota</taxon>
        <taxon>Metazoa</taxon>
        <taxon>Cnidaria</taxon>
        <taxon>Anthozoa</taxon>
        <taxon>Hexacorallia</taxon>
        <taxon>Scleractinia</taxon>
        <taxon>Astrocoeniina</taxon>
        <taxon>Acroporidae</taxon>
        <taxon>Acropora</taxon>
    </lineage>
</organism>
<feature type="compositionally biased region" description="Basic and acidic residues" evidence="3">
    <location>
        <begin position="430"/>
        <end position="448"/>
    </location>
</feature>
<feature type="compositionally biased region" description="Basic and acidic residues" evidence="3">
    <location>
        <begin position="495"/>
        <end position="507"/>
    </location>
</feature>
<dbReference type="GO" id="GO:0005634">
    <property type="term" value="C:nucleus"/>
    <property type="evidence" value="ECO:0007669"/>
    <property type="project" value="UniProtKB-SubCell"/>
</dbReference>
<protein>
    <submittedName>
        <fullName evidence="5">Ran-binding protein 3</fullName>
    </submittedName>
</protein>
<dbReference type="GO" id="GO:0006611">
    <property type="term" value="P:protein export from nucleus"/>
    <property type="evidence" value="ECO:0007669"/>
    <property type="project" value="TreeGrafter"/>
</dbReference>
<dbReference type="SUPFAM" id="SSF50729">
    <property type="entry name" value="PH domain-like"/>
    <property type="match status" value="1"/>
</dbReference>
<evidence type="ECO:0000256" key="2">
    <source>
        <dbReference type="ARBA" id="ARBA00023242"/>
    </source>
</evidence>
<feature type="compositionally biased region" description="Low complexity" evidence="3">
    <location>
        <begin position="154"/>
        <end position="168"/>
    </location>
</feature>
<dbReference type="PANTHER" id="PTHR23138:SF142">
    <property type="entry name" value="RAN-BINDING PROTEIN 3B-RELATED"/>
    <property type="match status" value="1"/>
</dbReference>
<name>A0AAD9UYV6_ACRCE</name>
<gene>
    <name evidence="5" type="ORF">P5673_023879</name>
</gene>
<feature type="domain" description="RanBD1" evidence="4">
    <location>
        <begin position="296"/>
        <end position="385"/>
    </location>
</feature>
<feature type="compositionally biased region" description="Low complexity" evidence="3">
    <location>
        <begin position="225"/>
        <end position="236"/>
    </location>
</feature>
<evidence type="ECO:0000313" key="6">
    <source>
        <dbReference type="Proteomes" id="UP001249851"/>
    </source>
</evidence>
<keyword evidence="6" id="KW-1185">Reference proteome</keyword>
<dbReference type="AlphaFoldDB" id="A0AAD9UYV6"/>
<dbReference type="Pfam" id="PF00638">
    <property type="entry name" value="Ran_BP1"/>
    <property type="match status" value="1"/>
</dbReference>
<feature type="compositionally biased region" description="Polar residues" evidence="3">
    <location>
        <begin position="38"/>
        <end position="48"/>
    </location>
</feature>
<comment type="caution">
    <text evidence="5">The sequence shown here is derived from an EMBL/GenBank/DDBJ whole genome shotgun (WGS) entry which is preliminary data.</text>
</comment>
<dbReference type="EMBL" id="JARQWQ010000068">
    <property type="protein sequence ID" value="KAK2554645.1"/>
    <property type="molecule type" value="Genomic_DNA"/>
</dbReference>
<dbReference type="InterPro" id="IPR011993">
    <property type="entry name" value="PH-like_dom_sf"/>
</dbReference>
<feature type="compositionally biased region" description="Basic and acidic residues" evidence="3">
    <location>
        <begin position="455"/>
        <end position="466"/>
    </location>
</feature>
<reference evidence="5" key="2">
    <citation type="journal article" date="2023" name="Science">
        <title>Genomic signatures of disease resistance in endangered staghorn corals.</title>
        <authorList>
            <person name="Vollmer S.V."/>
            <person name="Selwyn J.D."/>
            <person name="Despard B.A."/>
            <person name="Roesel C.L."/>
        </authorList>
    </citation>
    <scope>NUCLEOTIDE SEQUENCE</scope>
    <source>
        <strain evidence="5">K2</strain>
    </source>
</reference>
<comment type="subcellular location">
    <subcellularLocation>
        <location evidence="1">Nucleus</location>
    </subcellularLocation>
</comment>
<feature type="region of interest" description="Disordered" evidence="3">
    <location>
        <begin position="1"/>
        <end position="94"/>
    </location>
</feature>
<feature type="region of interest" description="Disordered" evidence="3">
    <location>
        <begin position="225"/>
        <end position="260"/>
    </location>
</feature>
<feature type="compositionally biased region" description="Polar residues" evidence="3">
    <location>
        <begin position="134"/>
        <end position="147"/>
    </location>
</feature>
<evidence type="ECO:0000259" key="4">
    <source>
        <dbReference type="PROSITE" id="PS50196"/>
    </source>
</evidence>
<feature type="compositionally biased region" description="Polar residues" evidence="3">
    <location>
        <begin position="7"/>
        <end position="22"/>
    </location>
</feature>
<dbReference type="Proteomes" id="UP001249851">
    <property type="component" value="Unassembled WGS sequence"/>
</dbReference>
<evidence type="ECO:0000256" key="3">
    <source>
        <dbReference type="SAM" id="MobiDB-lite"/>
    </source>
</evidence>
<evidence type="ECO:0000256" key="1">
    <source>
        <dbReference type="ARBA" id="ARBA00004123"/>
    </source>
</evidence>
<dbReference type="SMART" id="SM00160">
    <property type="entry name" value="RanBD"/>
    <property type="match status" value="1"/>
</dbReference>
<reference evidence="5" key="1">
    <citation type="journal article" date="2023" name="G3 (Bethesda)">
        <title>Whole genome assembly and annotation of the endangered Caribbean coral Acropora cervicornis.</title>
        <authorList>
            <person name="Selwyn J.D."/>
            <person name="Vollmer S.V."/>
        </authorList>
    </citation>
    <scope>NUCLEOTIDE SEQUENCE</scope>
    <source>
        <strain evidence="5">K2</strain>
    </source>
</reference>
<dbReference type="InterPro" id="IPR000156">
    <property type="entry name" value="Ran_bind_dom"/>
</dbReference>
<dbReference type="InterPro" id="IPR045255">
    <property type="entry name" value="RanBP1-like"/>
</dbReference>
<proteinExistence type="predicted"/>
<accession>A0AAD9UYV6</accession>
<keyword evidence="2" id="KW-0539">Nucleus</keyword>